<dbReference type="InterPro" id="IPR045584">
    <property type="entry name" value="Pilin-like"/>
</dbReference>
<evidence type="ECO:0000256" key="1">
    <source>
        <dbReference type="SAM" id="Phobius"/>
    </source>
</evidence>
<comment type="caution">
    <text evidence="3">The sequence shown here is derived from an EMBL/GenBank/DDBJ whole genome shotgun (WGS) entry which is preliminary data.</text>
</comment>
<keyword evidence="1" id="KW-0472">Membrane</keyword>
<dbReference type="NCBIfam" id="TIGR02532">
    <property type="entry name" value="IV_pilin_GFxxxE"/>
    <property type="match status" value="1"/>
</dbReference>
<dbReference type="Proteomes" id="UP000609651">
    <property type="component" value="Unassembled WGS sequence"/>
</dbReference>
<dbReference type="PROSITE" id="PS00409">
    <property type="entry name" value="PROKAR_NTER_METHYL"/>
    <property type="match status" value="1"/>
</dbReference>
<feature type="transmembrane region" description="Helical" evidence="1">
    <location>
        <begin position="20"/>
        <end position="43"/>
    </location>
</feature>
<dbReference type="InterPro" id="IPR011453">
    <property type="entry name" value="DUF1559"/>
</dbReference>
<accession>A0ABX1VJI2</accession>
<evidence type="ECO:0000259" key="2">
    <source>
        <dbReference type="Pfam" id="PF07596"/>
    </source>
</evidence>
<name>A0ABX1VJI2_9PLAN</name>
<sequence length="355" mass="38758">MSSSPRPLRATDVRRPRTGFTLIELLVVIAIIAILVSLLLPAVQQAREAARRSQCQNNLKQIGLAVHNFESTYQKLPAGFLGRDDINQSHVGEQRSGVFPQLLPYLDYETVADKLDRSVTNVDQNSGAPFWVTLGDTDPTTFDTLTVSYTKLPTLLCPTSSDNEFGAGLNMGFLSWGSGTVSYSYYGDQSVWVDEFGFSRMGATHYLPIAGVLGNIDSSFWKAKKGMFYRRDKVTFASVRDGLTNTLMFGENDGGLAHPYGSDPPLLGFQWMSAPPAITYCGLPQHQDVAFPSGPNFSWCNGDDNVLQFHSEHAGDVVQFAAGDGSVQSIGSIDYLVWRAVTGMSDGIVPDSNPF</sequence>
<dbReference type="InterPro" id="IPR012902">
    <property type="entry name" value="N_methyl_site"/>
</dbReference>
<keyword evidence="4" id="KW-1185">Reference proteome</keyword>
<protein>
    <recommendedName>
        <fullName evidence="2">DUF1559 domain-containing protein</fullName>
    </recommendedName>
</protein>
<gene>
    <name evidence="3" type="ORF">LzC2_37280</name>
</gene>
<keyword evidence="1" id="KW-1133">Transmembrane helix</keyword>
<dbReference type="RefSeq" id="WP_171189529.1">
    <property type="nucleotide sequence ID" value="NZ_WTPX01000175.1"/>
</dbReference>
<dbReference type="Pfam" id="PF07596">
    <property type="entry name" value="SBP_bac_10"/>
    <property type="match status" value="1"/>
</dbReference>
<proteinExistence type="predicted"/>
<dbReference type="PANTHER" id="PTHR30093">
    <property type="entry name" value="GENERAL SECRETION PATHWAY PROTEIN G"/>
    <property type="match status" value="1"/>
</dbReference>
<dbReference type="Pfam" id="PF07963">
    <property type="entry name" value="N_methyl"/>
    <property type="match status" value="1"/>
</dbReference>
<evidence type="ECO:0000313" key="4">
    <source>
        <dbReference type="Proteomes" id="UP000609651"/>
    </source>
</evidence>
<dbReference type="EMBL" id="WTPX01000175">
    <property type="protein sequence ID" value="NNJ27621.1"/>
    <property type="molecule type" value="Genomic_DNA"/>
</dbReference>
<keyword evidence="1" id="KW-0812">Transmembrane</keyword>
<dbReference type="Gene3D" id="3.30.700.10">
    <property type="entry name" value="Glycoprotein, Type 4 Pilin"/>
    <property type="match status" value="1"/>
</dbReference>
<evidence type="ECO:0000313" key="3">
    <source>
        <dbReference type="EMBL" id="NNJ27621.1"/>
    </source>
</evidence>
<dbReference type="PANTHER" id="PTHR30093:SF2">
    <property type="entry name" value="TYPE II SECRETION SYSTEM PROTEIN H"/>
    <property type="match status" value="1"/>
</dbReference>
<reference evidence="3 4" key="1">
    <citation type="journal article" date="2020" name="Syst. Appl. Microbiol.">
        <title>Alienimonas chondri sp. nov., a novel planctomycete isolated from the biofilm of the red alga Chondrus crispus.</title>
        <authorList>
            <person name="Vitorino I."/>
            <person name="Albuquerque L."/>
            <person name="Wiegand S."/>
            <person name="Kallscheuer N."/>
            <person name="da Costa M.S."/>
            <person name="Lobo-da-Cunha A."/>
            <person name="Jogler C."/>
            <person name="Lage O.M."/>
        </authorList>
    </citation>
    <scope>NUCLEOTIDE SEQUENCE [LARGE SCALE GENOMIC DNA]</scope>
    <source>
        <strain evidence="3 4">LzC2</strain>
    </source>
</reference>
<feature type="domain" description="DUF1559" evidence="2">
    <location>
        <begin position="44"/>
        <end position="330"/>
    </location>
</feature>
<organism evidence="3 4">
    <name type="scientific">Alienimonas chondri</name>
    <dbReference type="NCBI Taxonomy" id="2681879"/>
    <lineage>
        <taxon>Bacteria</taxon>
        <taxon>Pseudomonadati</taxon>
        <taxon>Planctomycetota</taxon>
        <taxon>Planctomycetia</taxon>
        <taxon>Planctomycetales</taxon>
        <taxon>Planctomycetaceae</taxon>
        <taxon>Alienimonas</taxon>
    </lineage>
</organism>
<dbReference type="SUPFAM" id="SSF54523">
    <property type="entry name" value="Pili subunits"/>
    <property type="match status" value="1"/>
</dbReference>